<keyword evidence="3" id="KW-0645">Protease</keyword>
<accession>A0A2A8CXK1</accession>
<dbReference type="GO" id="GO:0004181">
    <property type="term" value="F:metallocarboxypeptidase activity"/>
    <property type="evidence" value="ECO:0007669"/>
    <property type="project" value="InterPro"/>
</dbReference>
<dbReference type="CDD" id="cd06238">
    <property type="entry name" value="M14-like"/>
    <property type="match status" value="1"/>
</dbReference>
<keyword evidence="5" id="KW-0862">Zinc</keyword>
<dbReference type="SMART" id="SM00631">
    <property type="entry name" value="Zn_pept"/>
    <property type="match status" value="1"/>
</dbReference>
<comment type="caution">
    <text evidence="7">Lacks conserved residue(s) required for the propagation of feature annotation.</text>
</comment>
<dbReference type="EMBL" id="PDEQ01000005">
    <property type="protein sequence ID" value="PEN13314.1"/>
    <property type="molecule type" value="Genomic_DNA"/>
</dbReference>
<dbReference type="Proteomes" id="UP000220102">
    <property type="component" value="Unassembled WGS sequence"/>
</dbReference>
<dbReference type="PANTHER" id="PTHR11705:SF143">
    <property type="entry name" value="SLL0236 PROTEIN"/>
    <property type="match status" value="1"/>
</dbReference>
<dbReference type="Gene3D" id="3.40.630.10">
    <property type="entry name" value="Zn peptidases"/>
    <property type="match status" value="1"/>
</dbReference>
<dbReference type="Pfam" id="PF00246">
    <property type="entry name" value="Peptidase_M14"/>
    <property type="match status" value="1"/>
</dbReference>
<evidence type="ECO:0000313" key="9">
    <source>
        <dbReference type="EMBL" id="PEN13314.1"/>
    </source>
</evidence>
<evidence type="ECO:0000256" key="6">
    <source>
        <dbReference type="ARBA" id="ARBA00023049"/>
    </source>
</evidence>
<dbReference type="GO" id="GO:0005615">
    <property type="term" value="C:extracellular space"/>
    <property type="evidence" value="ECO:0007669"/>
    <property type="project" value="TreeGrafter"/>
</dbReference>
<dbReference type="OrthoDB" id="9758209at2"/>
<name>A0A2A8CXK1_9BACT</name>
<dbReference type="PROSITE" id="PS52035">
    <property type="entry name" value="PEPTIDASE_M14"/>
    <property type="match status" value="1"/>
</dbReference>
<protein>
    <submittedName>
        <fullName evidence="9">Zinc carboxypeptidase</fullName>
    </submittedName>
</protein>
<evidence type="ECO:0000256" key="4">
    <source>
        <dbReference type="ARBA" id="ARBA00022801"/>
    </source>
</evidence>
<reference evidence="9 10" key="1">
    <citation type="submission" date="2017-10" db="EMBL/GenBank/DDBJ databases">
        <title>Draft genome of Longibacter Salinarum.</title>
        <authorList>
            <person name="Goh K.M."/>
            <person name="Shamsir M.S."/>
            <person name="Lim S.W."/>
        </authorList>
    </citation>
    <scope>NUCLEOTIDE SEQUENCE [LARGE SCALE GENOMIC DNA]</scope>
    <source>
        <strain evidence="9 10">KCTC 52045</strain>
    </source>
</reference>
<evidence type="ECO:0000256" key="1">
    <source>
        <dbReference type="ARBA" id="ARBA00001947"/>
    </source>
</evidence>
<dbReference type="AlphaFoldDB" id="A0A2A8CXK1"/>
<dbReference type="PANTHER" id="PTHR11705">
    <property type="entry name" value="PROTEASE FAMILY M14 CARBOXYPEPTIDASE A,B"/>
    <property type="match status" value="1"/>
</dbReference>
<comment type="similarity">
    <text evidence="2 7">Belongs to the peptidase M14 family.</text>
</comment>
<keyword evidence="10" id="KW-1185">Reference proteome</keyword>
<evidence type="ECO:0000256" key="5">
    <source>
        <dbReference type="ARBA" id="ARBA00022833"/>
    </source>
</evidence>
<dbReference type="SUPFAM" id="SSF52317">
    <property type="entry name" value="Class I glutamine amidotransferase-like"/>
    <property type="match status" value="1"/>
</dbReference>
<keyword evidence="4" id="KW-0378">Hydrolase</keyword>
<dbReference type="InterPro" id="IPR000834">
    <property type="entry name" value="Peptidase_M14"/>
</dbReference>
<organism evidence="9 10">
    <name type="scientific">Longibacter salinarum</name>
    <dbReference type="NCBI Taxonomy" id="1850348"/>
    <lineage>
        <taxon>Bacteria</taxon>
        <taxon>Pseudomonadati</taxon>
        <taxon>Rhodothermota</taxon>
        <taxon>Rhodothermia</taxon>
        <taxon>Rhodothermales</taxon>
        <taxon>Salisaetaceae</taxon>
        <taxon>Longibacter</taxon>
    </lineage>
</organism>
<dbReference type="GO" id="GO:0006508">
    <property type="term" value="P:proteolysis"/>
    <property type="evidence" value="ECO:0007669"/>
    <property type="project" value="UniProtKB-KW"/>
</dbReference>
<dbReference type="GO" id="GO:0008270">
    <property type="term" value="F:zinc ion binding"/>
    <property type="evidence" value="ECO:0007669"/>
    <property type="project" value="InterPro"/>
</dbReference>
<evidence type="ECO:0000256" key="7">
    <source>
        <dbReference type="PROSITE-ProRule" id="PRU01379"/>
    </source>
</evidence>
<sequence length="834" mass="91995">MGISQPASVAQNAATAPATLQSPKAYLGYDLGQQFTPHHRVVDYVRHVAEASPRVTLQQYGMSVEGRPLLLATLASPENHDQIDAIRKNNLRRAGMADGRVQGPSAAVVWLSYNVHGNESVSTEAAMQTLFEMADPLNDRTGEWLSDTVILLDPCLNPDGRERYVQWYKRTVGRTPSARQIAREHNEPWPNGRSNHYYFDLNRDWAWGVQPETQQRLAVYHEWMPHVHVDFHEQGINDPYYFAPAADPFHEDITDWQRSFQFAIGRNNARYFDQNGWLYFTREVFDLFYPGYGDTWPIFNGAIGMTYEQGGSGRAGLKVITATGDTLTLGDRIAHHHTAGMSTIEVAAENHQTVQEEFSRYYQTAQQNPPGEYSGFVIKSDASGDRLRAVAAHLDRQKIEYGRVAEDGTVSGLRYETGEMDRANVSAGDLLVPAAQPKSRLAKVLLEPRTTIIDSLTYDITSWGLPYAYGLEAVAVTGDLPATSGSIGEASSRQMGEGGESSYAYITRWGSRADARFLGELLHQGFGVRLATQPFEHEGQSYDAGALIIPRADNLEMEDAFDREVRRIASKHNRALHGVASGFVDRGSDLGSSSVRPIKAPHVALLSGSPLSPYRVGEVWYAFDHQFEYPVTLIDTDDADARALEDVDVLVLPNLAGDWDSKEKRSMLAEWVREGGRLVTMGGATKALAGHTPFAIEMASHGADTTAVPRRYADRSRDALTSATPGSIHRASVDTSHPLGFGVGETYYALKRSDDAVSYLKADDGWNVATLADGEPVTGFMGHEAQDRLDETLVFGTQSIGDGTVVYFSGNPLFRGFWYGGFIPFANAVFFVGQ</sequence>
<keyword evidence="9" id="KW-0121">Carboxypeptidase</keyword>
<keyword evidence="6" id="KW-0482">Metalloprotease</keyword>
<evidence type="ECO:0000313" key="10">
    <source>
        <dbReference type="Proteomes" id="UP000220102"/>
    </source>
</evidence>
<dbReference type="Gene3D" id="3.40.50.880">
    <property type="match status" value="1"/>
</dbReference>
<dbReference type="InterPro" id="IPR029062">
    <property type="entry name" value="Class_I_gatase-like"/>
</dbReference>
<gene>
    <name evidence="9" type="ORF">CRI94_10190</name>
</gene>
<dbReference type="SUPFAM" id="SSF53187">
    <property type="entry name" value="Zn-dependent exopeptidases"/>
    <property type="match status" value="1"/>
</dbReference>
<comment type="caution">
    <text evidence="9">The sequence shown here is derived from an EMBL/GenBank/DDBJ whole genome shotgun (WGS) entry which is preliminary data.</text>
</comment>
<comment type="cofactor">
    <cofactor evidence="1">
        <name>Zn(2+)</name>
        <dbReference type="ChEBI" id="CHEBI:29105"/>
    </cofactor>
</comment>
<evidence type="ECO:0000256" key="3">
    <source>
        <dbReference type="ARBA" id="ARBA00022670"/>
    </source>
</evidence>
<proteinExistence type="inferred from homology"/>
<evidence type="ECO:0000256" key="2">
    <source>
        <dbReference type="ARBA" id="ARBA00005988"/>
    </source>
</evidence>
<evidence type="ECO:0000259" key="8">
    <source>
        <dbReference type="PROSITE" id="PS52035"/>
    </source>
</evidence>
<feature type="domain" description="Peptidase M14" evidence="8">
    <location>
        <begin position="34"/>
        <end position="362"/>
    </location>
</feature>